<feature type="domain" description="DDE Tnp4" evidence="4">
    <location>
        <begin position="2"/>
        <end position="64"/>
    </location>
</feature>
<dbReference type="EMBL" id="JANEYF010003168">
    <property type="protein sequence ID" value="KAJ8938662.1"/>
    <property type="molecule type" value="Genomic_DNA"/>
</dbReference>
<sequence length="113" mass="13096">MPYRDNGHLNGRQRRFNQRLNSQRAAIEMEFGLLKGKWRRLKYLNMLLAEKVPHVISACCILHNFLLKNRDEDNNEMGPGENDNQVENDDVANDIDERNGGGALKRDYLVTLI</sequence>
<dbReference type="GO" id="GO:0046872">
    <property type="term" value="F:metal ion binding"/>
    <property type="evidence" value="ECO:0007669"/>
    <property type="project" value="UniProtKB-KW"/>
</dbReference>
<protein>
    <recommendedName>
        <fullName evidence="4">DDE Tnp4 domain-containing protein</fullName>
    </recommendedName>
</protein>
<gene>
    <name evidence="5" type="ORF">NQ314_011401</name>
</gene>
<keyword evidence="6" id="KW-1185">Reference proteome</keyword>
<organism evidence="5 6">
    <name type="scientific">Rhamnusium bicolor</name>
    <dbReference type="NCBI Taxonomy" id="1586634"/>
    <lineage>
        <taxon>Eukaryota</taxon>
        <taxon>Metazoa</taxon>
        <taxon>Ecdysozoa</taxon>
        <taxon>Arthropoda</taxon>
        <taxon>Hexapoda</taxon>
        <taxon>Insecta</taxon>
        <taxon>Pterygota</taxon>
        <taxon>Neoptera</taxon>
        <taxon>Endopterygota</taxon>
        <taxon>Coleoptera</taxon>
        <taxon>Polyphaga</taxon>
        <taxon>Cucujiformia</taxon>
        <taxon>Chrysomeloidea</taxon>
        <taxon>Cerambycidae</taxon>
        <taxon>Lepturinae</taxon>
        <taxon>Rhagiini</taxon>
        <taxon>Rhamnusium</taxon>
    </lineage>
</organism>
<dbReference type="AlphaFoldDB" id="A0AAV8XJD8"/>
<evidence type="ECO:0000256" key="3">
    <source>
        <dbReference type="SAM" id="MobiDB-lite"/>
    </source>
</evidence>
<accession>A0AAV8XJD8</accession>
<name>A0AAV8XJD8_9CUCU</name>
<keyword evidence="2" id="KW-0479">Metal-binding</keyword>
<dbReference type="InterPro" id="IPR027806">
    <property type="entry name" value="HARBI1_dom"/>
</dbReference>
<dbReference type="Proteomes" id="UP001162156">
    <property type="component" value="Unassembled WGS sequence"/>
</dbReference>
<evidence type="ECO:0000259" key="4">
    <source>
        <dbReference type="Pfam" id="PF13359"/>
    </source>
</evidence>
<feature type="region of interest" description="Disordered" evidence="3">
    <location>
        <begin position="72"/>
        <end position="101"/>
    </location>
</feature>
<evidence type="ECO:0000256" key="2">
    <source>
        <dbReference type="ARBA" id="ARBA00022723"/>
    </source>
</evidence>
<evidence type="ECO:0000256" key="1">
    <source>
        <dbReference type="ARBA" id="ARBA00001968"/>
    </source>
</evidence>
<comment type="caution">
    <text evidence="5">The sequence shown here is derived from an EMBL/GenBank/DDBJ whole genome shotgun (WGS) entry which is preliminary data.</text>
</comment>
<comment type="cofactor">
    <cofactor evidence="1">
        <name>a divalent metal cation</name>
        <dbReference type="ChEBI" id="CHEBI:60240"/>
    </cofactor>
</comment>
<reference evidence="5" key="1">
    <citation type="journal article" date="2023" name="Insect Mol. Biol.">
        <title>Genome sequencing provides insights into the evolution of gene families encoding plant cell wall-degrading enzymes in longhorned beetles.</title>
        <authorList>
            <person name="Shin N.R."/>
            <person name="Okamura Y."/>
            <person name="Kirsch R."/>
            <person name="Pauchet Y."/>
        </authorList>
    </citation>
    <scope>NUCLEOTIDE SEQUENCE</scope>
    <source>
        <strain evidence="5">RBIC_L_NR</strain>
    </source>
</reference>
<dbReference type="Pfam" id="PF13359">
    <property type="entry name" value="DDE_Tnp_4"/>
    <property type="match status" value="1"/>
</dbReference>
<evidence type="ECO:0000313" key="5">
    <source>
        <dbReference type="EMBL" id="KAJ8938662.1"/>
    </source>
</evidence>
<evidence type="ECO:0000313" key="6">
    <source>
        <dbReference type="Proteomes" id="UP001162156"/>
    </source>
</evidence>
<feature type="compositionally biased region" description="Acidic residues" evidence="3">
    <location>
        <begin position="84"/>
        <end position="94"/>
    </location>
</feature>
<proteinExistence type="predicted"/>